<protein>
    <submittedName>
        <fullName evidence="1">Uncharacterized protein</fullName>
    </submittedName>
</protein>
<sequence>MTACGSQAKSTSNPAIIAAIRTARFYVTILSAALRERMWWTMNHKNLAVKVKLAFLMAPFSSLPSRHPLHQQKSAGPSTSWWSLSAMAPQELAIFYNLPLFVKLGGESGLVGINILAVKIPVDGGQRDVDLYSAYSDVLKWGLFSGGSLPMYL</sequence>
<comment type="caution">
    <text evidence="1">The sequence shown here is derived from an EMBL/GenBank/DDBJ whole genome shotgun (WGS) entry which is preliminary data.</text>
</comment>
<accession>A0A6N2AE81</accession>
<organism evidence="1">
    <name type="scientific">Solanum chilense</name>
    <name type="common">Tomato</name>
    <name type="synonym">Lycopersicon chilense</name>
    <dbReference type="NCBI Taxonomy" id="4083"/>
    <lineage>
        <taxon>Eukaryota</taxon>
        <taxon>Viridiplantae</taxon>
        <taxon>Streptophyta</taxon>
        <taxon>Embryophyta</taxon>
        <taxon>Tracheophyta</taxon>
        <taxon>Spermatophyta</taxon>
        <taxon>Magnoliopsida</taxon>
        <taxon>eudicotyledons</taxon>
        <taxon>Gunneridae</taxon>
        <taxon>Pentapetalae</taxon>
        <taxon>asterids</taxon>
        <taxon>lamiids</taxon>
        <taxon>Solanales</taxon>
        <taxon>Solanaceae</taxon>
        <taxon>Solanoideae</taxon>
        <taxon>Solaneae</taxon>
        <taxon>Solanum</taxon>
        <taxon>Solanum subgen. Lycopersicon</taxon>
    </lineage>
</organism>
<reference evidence="1" key="1">
    <citation type="submission" date="2019-05" db="EMBL/GenBank/DDBJ databases">
        <title>The de novo reference genome and transcriptome assemblies of the wild tomato species Solanum chilense.</title>
        <authorList>
            <person name="Stam R."/>
            <person name="Nosenko T."/>
            <person name="Hoerger A.C."/>
            <person name="Stephan W."/>
            <person name="Seidel M.A."/>
            <person name="Kuhn J.M.M."/>
            <person name="Haberer G."/>
            <person name="Tellier A."/>
        </authorList>
    </citation>
    <scope>NUCLEOTIDE SEQUENCE</scope>
    <source>
        <tissue evidence="1">Mature leaves</tissue>
    </source>
</reference>
<dbReference type="EMBL" id="RXGB01043187">
    <property type="protein sequence ID" value="TMW80707.1"/>
    <property type="molecule type" value="Genomic_DNA"/>
</dbReference>
<evidence type="ECO:0000313" key="1">
    <source>
        <dbReference type="EMBL" id="TMW80707.1"/>
    </source>
</evidence>
<proteinExistence type="predicted"/>
<gene>
    <name evidence="1" type="ORF">EJD97_016400</name>
</gene>
<name>A0A6N2AE81_SOLCI</name>
<dbReference type="AlphaFoldDB" id="A0A6N2AE81"/>